<reference evidence="6" key="1">
    <citation type="submission" date="2020-11" db="EMBL/GenBank/DDBJ databases">
        <authorList>
            <consortium name="DOE Joint Genome Institute"/>
            <person name="Ahrendt S."/>
            <person name="Riley R."/>
            <person name="Andreopoulos W."/>
            <person name="Labutti K."/>
            <person name="Pangilinan J."/>
            <person name="Ruiz-Duenas F.J."/>
            <person name="Barrasa J.M."/>
            <person name="Sanchez-Garcia M."/>
            <person name="Camarero S."/>
            <person name="Miyauchi S."/>
            <person name="Serrano A."/>
            <person name="Linde D."/>
            <person name="Babiker R."/>
            <person name="Drula E."/>
            <person name="Ayuso-Fernandez I."/>
            <person name="Pacheco R."/>
            <person name="Padilla G."/>
            <person name="Ferreira P."/>
            <person name="Barriuso J."/>
            <person name="Kellner H."/>
            <person name="Castanera R."/>
            <person name="Alfaro M."/>
            <person name="Ramirez L."/>
            <person name="Pisabarro A.G."/>
            <person name="Kuo A."/>
            <person name="Tritt A."/>
            <person name="Lipzen A."/>
            <person name="He G."/>
            <person name="Yan M."/>
            <person name="Ng V."/>
            <person name="Cullen D."/>
            <person name="Martin F."/>
            <person name="Rosso M.-N."/>
            <person name="Henrissat B."/>
            <person name="Hibbett D."/>
            <person name="Martinez A.T."/>
            <person name="Grigoriev I.V."/>
        </authorList>
    </citation>
    <scope>NUCLEOTIDE SEQUENCE</scope>
    <source>
        <strain evidence="6">CBS 247.69</strain>
    </source>
</reference>
<dbReference type="GO" id="GO:0050897">
    <property type="term" value="F:cobalt ion binding"/>
    <property type="evidence" value="ECO:0007669"/>
    <property type="project" value="TreeGrafter"/>
</dbReference>
<comment type="subcellular location">
    <subcellularLocation>
        <location evidence="1">Cell membrane</location>
        <topology evidence="1">Multi-pass membrane protein</topology>
    </subcellularLocation>
</comment>
<evidence type="ECO:0000256" key="1">
    <source>
        <dbReference type="ARBA" id="ARBA00004651"/>
    </source>
</evidence>
<evidence type="ECO:0000256" key="4">
    <source>
        <dbReference type="ARBA" id="ARBA00023136"/>
    </source>
</evidence>
<evidence type="ECO:0000256" key="3">
    <source>
        <dbReference type="ARBA" id="ARBA00022989"/>
    </source>
</evidence>
<feature type="transmembrane region" description="Helical" evidence="5">
    <location>
        <begin position="314"/>
        <end position="335"/>
    </location>
</feature>
<dbReference type="GO" id="GO:0000287">
    <property type="term" value="F:magnesium ion binding"/>
    <property type="evidence" value="ECO:0007669"/>
    <property type="project" value="TreeGrafter"/>
</dbReference>
<dbReference type="Proteomes" id="UP000807353">
    <property type="component" value="Unassembled WGS sequence"/>
</dbReference>
<keyword evidence="3 5" id="KW-1133">Transmembrane helix</keyword>
<keyword evidence="4 5" id="KW-0472">Membrane</keyword>
<evidence type="ECO:0000313" key="6">
    <source>
        <dbReference type="EMBL" id="KAF9463247.1"/>
    </source>
</evidence>
<comment type="caution">
    <text evidence="6">The sequence shown here is derived from an EMBL/GenBank/DDBJ whole genome shotgun (WGS) entry which is preliminary data.</text>
</comment>
<dbReference type="PANTHER" id="PTHR46494">
    <property type="entry name" value="CORA FAMILY METAL ION TRANSPORTER (EUROFUNG)"/>
    <property type="match status" value="1"/>
</dbReference>
<sequence length="388" mass="44155">MIGTKYAIEPFFFSSSLNRIPSRYQENHGNSGDHITITLPFVRIVKHGLGLSVDMQTSGRYPEGALSVTHGRLEHELLAIHMVRSPQSSTLISFHPKGLRSSAAEHLQSRIMDAGYSVYWKEILESTKDPTFLLLIYLWYAFYAWDQAFEDLYGYINELETTTIVNFEISSAQTIHNVHAHLLNYALLLRDFEESVKFVLNTPNPTIEESLRTQEQERMERECKHLLSEISRLEMGRQIHTERLRNAMDLLFSSVNIKDSEQMQQLTTIAVRDSHAMKQVSILTMVFLPASFAASIFGMNVTNFDTDPNIKGTLVQYLGTAITLTAITIWIIVASQTNAPGSTKRERGWQRLAWPVHLLASIPPFCWIGPRQNDNSDDHAEVTGDRRV</sequence>
<dbReference type="GO" id="GO:0005886">
    <property type="term" value="C:plasma membrane"/>
    <property type="evidence" value="ECO:0007669"/>
    <property type="project" value="UniProtKB-SubCell"/>
</dbReference>
<keyword evidence="7" id="KW-1185">Reference proteome</keyword>
<dbReference type="EMBL" id="MU150264">
    <property type="protein sequence ID" value="KAF9463247.1"/>
    <property type="molecule type" value="Genomic_DNA"/>
</dbReference>
<dbReference type="Pfam" id="PF01544">
    <property type="entry name" value="CorA"/>
    <property type="match status" value="1"/>
</dbReference>
<accession>A0A9P5Y491</accession>
<dbReference type="GO" id="GO:0015087">
    <property type="term" value="F:cobalt ion transmembrane transporter activity"/>
    <property type="evidence" value="ECO:0007669"/>
    <property type="project" value="TreeGrafter"/>
</dbReference>
<dbReference type="OrthoDB" id="3013065at2759"/>
<dbReference type="InterPro" id="IPR045863">
    <property type="entry name" value="CorA_TM1_TM2"/>
</dbReference>
<dbReference type="SUPFAM" id="SSF144083">
    <property type="entry name" value="Magnesium transport protein CorA, transmembrane region"/>
    <property type="match status" value="1"/>
</dbReference>
<evidence type="ECO:0000256" key="5">
    <source>
        <dbReference type="SAM" id="Phobius"/>
    </source>
</evidence>
<feature type="transmembrane region" description="Helical" evidence="5">
    <location>
        <begin position="282"/>
        <end position="302"/>
    </location>
</feature>
<protein>
    <recommendedName>
        <fullName evidence="8">Magnesium transporter</fullName>
    </recommendedName>
</protein>
<keyword evidence="2 5" id="KW-0812">Transmembrane</keyword>
<dbReference type="Gene3D" id="1.20.58.340">
    <property type="entry name" value="Magnesium transport protein CorA, transmembrane region"/>
    <property type="match status" value="1"/>
</dbReference>
<evidence type="ECO:0000256" key="2">
    <source>
        <dbReference type="ARBA" id="ARBA00022692"/>
    </source>
</evidence>
<name>A0A9P5Y491_9AGAR</name>
<proteinExistence type="predicted"/>
<dbReference type="InterPro" id="IPR002523">
    <property type="entry name" value="MgTranspt_CorA/ZnTranspt_ZntB"/>
</dbReference>
<dbReference type="GO" id="GO:0015095">
    <property type="term" value="F:magnesium ion transmembrane transporter activity"/>
    <property type="evidence" value="ECO:0007669"/>
    <property type="project" value="TreeGrafter"/>
</dbReference>
<gene>
    <name evidence="6" type="ORF">BDZ94DRAFT_1259474</name>
</gene>
<dbReference type="PANTHER" id="PTHR46494:SF1">
    <property type="entry name" value="CORA FAMILY METAL ION TRANSPORTER (EUROFUNG)"/>
    <property type="match status" value="1"/>
</dbReference>
<evidence type="ECO:0008006" key="8">
    <source>
        <dbReference type="Google" id="ProtNLM"/>
    </source>
</evidence>
<organism evidence="6 7">
    <name type="scientific">Collybia nuda</name>
    <dbReference type="NCBI Taxonomy" id="64659"/>
    <lineage>
        <taxon>Eukaryota</taxon>
        <taxon>Fungi</taxon>
        <taxon>Dikarya</taxon>
        <taxon>Basidiomycota</taxon>
        <taxon>Agaricomycotina</taxon>
        <taxon>Agaricomycetes</taxon>
        <taxon>Agaricomycetidae</taxon>
        <taxon>Agaricales</taxon>
        <taxon>Tricholomatineae</taxon>
        <taxon>Clitocybaceae</taxon>
        <taxon>Collybia</taxon>
    </lineage>
</organism>
<dbReference type="AlphaFoldDB" id="A0A9P5Y491"/>
<evidence type="ECO:0000313" key="7">
    <source>
        <dbReference type="Proteomes" id="UP000807353"/>
    </source>
</evidence>